<keyword evidence="1" id="KW-0472">Membrane</keyword>
<sequence length="71" mass="7197">MVSFYNPGLVVVGGGVTGLGHGLLGAIRTQVYRRSLPLVTGSLPIVLIALGPQGGVIGAVRLITDHVFSSA</sequence>
<dbReference type="EMBL" id="BAAAIH010000018">
    <property type="protein sequence ID" value="GAA1274281.1"/>
    <property type="molecule type" value="Genomic_DNA"/>
</dbReference>
<evidence type="ECO:0000256" key="1">
    <source>
        <dbReference type="SAM" id="Phobius"/>
    </source>
</evidence>
<gene>
    <name evidence="2" type="ORF">GCM10009579_36490</name>
</gene>
<feature type="transmembrane region" description="Helical" evidence="1">
    <location>
        <begin position="38"/>
        <end position="63"/>
    </location>
</feature>
<keyword evidence="1" id="KW-1133">Transmembrane helix</keyword>
<dbReference type="InterPro" id="IPR043129">
    <property type="entry name" value="ATPase_NBD"/>
</dbReference>
<evidence type="ECO:0000313" key="2">
    <source>
        <dbReference type="EMBL" id="GAA1274281.1"/>
    </source>
</evidence>
<proteinExistence type="predicted"/>
<comment type="caution">
    <text evidence="2">The sequence shown here is derived from an EMBL/GenBank/DDBJ whole genome shotgun (WGS) entry which is preliminary data.</text>
</comment>
<name>A0ABN1WZJ7_9ACTN</name>
<reference evidence="2 3" key="1">
    <citation type="journal article" date="2019" name="Int. J. Syst. Evol. Microbiol.">
        <title>The Global Catalogue of Microorganisms (GCM) 10K type strain sequencing project: providing services to taxonomists for standard genome sequencing and annotation.</title>
        <authorList>
            <consortium name="The Broad Institute Genomics Platform"/>
            <consortium name="The Broad Institute Genome Sequencing Center for Infectious Disease"/>
            <person name="Wu L."/>
            <person name="Ma J."/>
        </authorList>
    </citation>
    <scope>NUCLEOTIDE SEQUENCE [LARGE SCALE GENOMIC DNA]</scope>
    <source>
        <strain evidence="2 3">JCM 11448</strain>
    </source>
</reference>
<accession>A0ABN1WZJ7</accession>
<dbReference type="Gene3D" id="3.30.420.40">
    <property type="match status" value="1"/>
</dbReference>
<evidence type="ECO:0000313" key="3">
    <source>
        <dbReference type="Proteomes" id="UP001500282"/>
    </source>
</evidence>
<dbReference type="Proteomes" id="UP001500282">
    <property type="component" value="Unassembled WGS sequence"/>
</dbReference>
<keyword evidence="3" id="KW-1185">Reference proteome</keyword>
<dbReference type="SUPFAM" id="SSF53067">
    <property type="entry name" value="Actin-like ATPase domain"/>
    <property type="match status" value="1"/>
</dbReference>
<feature type="transmembrane region" description="Helical" evidence="1">
    <location>
        <begin position="6"/>
        <end position="26"/>
    </location>
</feature>
<keyword evidence="1" id="KW-0812">Transmembrane</keyword>
<organism evidence="2 3">
    <name type="scientific">Streptomyces javensis</name>
    <dbReference type="NCBI Taxonomy" id="114698"/>
    <lineage>
        <taxon>Bacteria</taxon>
        <taxon>Bacillati</taxon>
        <taxon>Actinomycetota</taxon>
        <taxon>Actinomycetes</taxon>
        <taxon>Kitasatosporales</taxon>
        <taxon>Streptomycetaceae</taxon>
        <taxon>Streptomyces</taxon>
        <taxon>Streptomyces violaceusniger group</taxon>
    </lineage>
</organism>
<protein>
    <submittedName>
        <fullName evidence="2">Uncharacterized protein</fullName>
    </submittedName>
</protein>